<feature type="transmembrane region" description="Helical" evidence="7">
    <location>
        <begin position="82"/>
        <end position="104"/>
    </location>
</feature>
<name>A0AAV6LJP0_9ERIC</name>
<comment type="subcellular location">
    <subcellularLocation>
        <location evidence="1">Membrane</location>
        <topology evidence="1">Multi-pass membrane protein</topology>
    </subcellularLocation>
</comment>
<keyword evidence="4 7" id="KW-1133">Transmembrane helix</keyword>
<dbReference type="Pfam" id="PF13962">
    <property type="entry name" value="PGG"/>
    <property type="match status" value="1"/>
</dbReference>
<evidence type="ECO:0000256" key="4">
    <source>
        <dbReference type="ARBA" id="ARBA00022989"/>
    </source>
</evidence>
<feature type="transmembrane region" description="Helical" evidence="7">
    <location>
        <begin position="154"/>
        <end position="175"/>
    </location>
</feature>
<accession>A0AAV6LJP0</accession>
<evidence type="ECO:0000256" key="6">
    <source>
        <dbReference type="ARBA" id="ARBA00023136"/>
    </source>
</evidence>
<feature type="domain" description="PGG" evidence="8">
    <location>
        <begin position="28"/>
        <end position="142"/>
    </location>
</feature>
<keyword evidence="10" id="KW-1185">Reference proteome</keyword>
<organism evidence="9 10">
    <name type="scientific">Rhododendron griersonianum</name>
    <dbReference type="NCBI Taxonomy" id="479676"/>
    <lineage>
        <taxon>Eukaryota</taxon>
        <taxon>Viridiplantae</taxon>
        <taxon>Streptophyta</taxon>
        <taxon>Embryophyta</taxon>
        <taxon>Tracheophyta</taxon>
        <taxon>Spermatophyta</taxon>
        <taxon>Magnoliopsida</taxon>
        <taxon>eudicotyledons</taxon>
        <taxon>Gunneridae</taxon>
        <taxon>Pentapetalae</taxon>
        <taxon>asterids</taxon>
        <taxon>Ericales</taxon>
        <taxon>Ericaceae</taxon>
        <taxon>Ericoideae</taxon>
        <taxon>Rhodoreae</taxon>
        <taxon>Rhododendron</taxon>
    </lineage>
</organism>
<dbReference type="EMBL" id="JACTNZ010000001">
    <property type="protein sequence ID" value="KAG5564192.1"/>
    <property type="molecule type" value="Genomic_DNA"/>
</dbReference>
<evidence type="ECO:0000256" key="1">
    <source>
        <dbReference type="ARBA" id="ARBA00004141"/>
    </source>
</evidence>
<dbReference type="AlphaFoldDB" id="A0AAV6LJP0"/>
<evidence type="ECO:0000256" key="2">
    <source>
        <dbReference type="ARBA" id="ARBA00022692"/>
    </source>
</evidence>
<comment type="caution">
    <text evidence="9">The sequence shown here is derived from an EMBL/GenBank/DDBJ whole genome shotgun (WGS) entry which is preliminary data.</text>
</comment>
<keyword evidence="2 7" id="KW-0812">Transmembrane</keyword>
<evidence type="ECO:0000256" key="3">
    <source>
        <dbReference type="ARBA" id="ARBA00022737"/>
    </source>
</evidence>
<feature type="transmembrane region" description="Helical" evidence="7">
    <location>
        <begin position="207"/>
        <end position="228"/>
    </location>
</feature>
<feature type="transmembrane region" description="Helical" evidence="7">
    <location>
        <begin position="125"/>
        <end position="148"/>
    </location>
</feature>
<dbReference type="GO" id="GO:0005886">
    <property type="term" value="C:plasma membrane"/>
    <property type="evidence" value="ECO:0007669"/>
    <property type="project" value="TreeGrafter"/>
</dbReference>
<feature type="transmembrane region" description="Helical" evidence="7">
    <location>
        <begin position="182"/>
        <end position="201"/>
    </location>
</feature>
<dbReference type="InterPro" id="IPR026961">
    <property type="entry name" value="PGG_dom"/>
</dbReference>
<reference evidence="9" key="1">
    <citation type="submission" date="2020-08" db="EMBL/GenBank/DDBJ databases">
        <title>Plant Genome Project.</title>
        <authorList>
            <person name="Zhang R.-G."/>
        </authorList>
    </citation>
    <scope>NUCLEOTIDE SEQUENCE</scope>
    <source>
        <strain evidence="9">WSP0</strain>
        <tissue evidence="9">Leaf</tissue>
    </source>
</reference>
<evidence type="ECO:0000313" key="10">
    <source>
        <dbReference type="Proteomes" id="UP000823749"/>
    </source>
</evidence>
<keyword evidence="5" id="KW-0040">ANK repeat</keyword>
<gene>
    <name evidence="9" type="ORF">RHGRI_000402</name>
</gene>
<evidence type="ECO:0000256" key="7">
    <source>
        <dbReference type="SAM" id="Phobius"/>
    </source>
</evidence>
<dbReference type="PANTHER" id="PTHR24186">
    <property type="entry name" value="PROTEIN PHOSPHATASE 1 REGULATORY SUBUNIT"/>
    <property type="match status" value="1"/>
</dbReference>
<evidence type="ECO:0000313" key="9">
    <source>
        <dbReference type="EMBL" id="KAG5564192.1"/>
    </source>
</evidence>
<proteinExistence type="predicted"/>
<keyword evidence="6 7" id="KW-0472">Membrane</keyword>
<evidence type="ECO:0000256" key="5">
    <source>
        <dbReference type="ARBA" id="ARBA00023043"/>
    </source>
</evidence>
<keyword evidence="3" id="KW-0677">Repeat</keyword>
<evidence type="ECO:0000259" key="8">
    <source>
        <dbReference type="Pfam" id="PF13962"/>
    </source>
</evidence>
<dbReference type="Proteomes" id="UP000823749">
    <property type="component" value="Chromosome 1"/>
</dbReference>
<dbReference type="PANTHER" id="PTHR24186:SF37">
    <property type="entry name" value="PGG DOMAIN-CONTAINING PROTEIN"/>
    <property type="match status" value="1"/>
</dbReference>
<feature type="transmembrane region" description="Helical" evidence="7">
    <location>
        <begin position="34"/>
        <end position="52"/>
    </location>
</feature>
<protein>
    <recommendedName>
        <fullName evidence="8">PGG domain-containing protein</fullName>
    </recommendedName>
</protein>
<sequence>MVRGQEFLDSTDGSGNNALHLAVFCNQYEKQKKSTLMIVSSLMATMTFQVGVNPPGGVWSDSSKDHIAGKAIIASTLVLDSYPILMCFNTVAFLLCLTTIYDLIVVLPADKQDSGFAQSGFLRFWFSWLTIMTVVFVYTFSVVVIAPFDNDGNPSFFTEVIIITAMVWCILVSFMGRAPLKVRLATGVVTVVIAILVAYLTGYFEGAWSAMLFFAVTLAVAGVLLLMIHKRGIVEITLQRWLRRPQTQPQHQI</sequence>